<dbReference type="PANTHER" id="PTHR13814">
    <property type="entry name" value="FETUIN"/>
    <property type="match status" value="1"/>
</dbReference>
<evidence type="ECO:0000256" key="1">
    <source>
        <dbReference type="ARBA" id="ARBA00004613"/>
    </source>
</evidence>
<sequence>MKTFTAALLSILWITLRYSCSMSPINCNATEPLAMKTLDMINKGRSNGYLFQLLRVTDAHLDKMESTDVYYLVLDVKESNCPVQSRKHWDDCEPNISRYLHDIVIGQCKVIATTHVSEFHDLKVNDFNCTTSSVFSAFANTKDSPVLLDFFEETEVYKKQAEKVLEMYRKENGDFASFRVDQVERVGRGRGGRRTNYYIDFSVRNCSSHHFRRHHNVFGFCRSVLSYDVEASDMETPIEVDTNCEVFNLKEHRNISDVKPHLDRPLHSGGHRHSSASKTPFTHNRSRDNLHHHKSHESGCPPPLDDKNHSDRPPLQAGAPSPLPPSRCHHLHFGTNGTHAPPQNHSSNEHHPRGHHPHSHRPHGHRPHGHHPHGHRPHGNHPHGHHPDGHGFYDNGPCDPSPHSQKPQDHHHQGHGPPPRHLEEKSPGKGHLALKWREIGYAYRLPPLKKGEVLPAPEASFSSFSLPNHNHHLKSEIQPFPQSASELCPGVFKSEFPKISKFFKETFPKRNLSSLKNE</sequence>
<evidence type="ECO:0000256" key="12">
    <source>
        <dbReference type="ARBA" id="ARBA00023281"/>
    </source>
</evidence>
<dbReference type="InterPro" id="IPR046350">
    <property type="entry name" value="Cystatin_sf"/>
</dbReference>
<dbReference type="SUPFAM" id="SSF54403">
    <property type="entry name" value="Cystatin/monellin"/>
    <property type="match status" value="1"/>
</dbReference>
<evidence type="ECO:0000256" key="5">
    <source>
        <dbReference type="ARBA" id="ARBA00022729"/>
    </source>
</evidence>
<evidence type="ECO:0000256" key="3">
    <source>
        <dbReference type="ARBA" id="ARBA00022674"/>
    </source>
</evidence>
<keyword evidence="11" id="KW-0325">Glycoprotein</keyword>
<evidence type="ECO:0000259" key="17">
    <source>
        <dbReference type="SMART" id="SM00043"/>
    </source>
</evidence>
<feature type="domain" description="Cystatin" evidence="17">
    <location>
        <begin position="16"/>
        <end position="130"/>
    </location>
</feature>
<dbReference type="Pfam" id="PF00031">
    <property type="entry name" value="Cystatin"/>
    <property type="match status" value="1"/>
</dbReference>
<evidence type="ECO:0000313" key="18">
    <source>
        <dbReference type="EMBL" id="CAK6441818.1"/>
    </source>
</evidence>
<evidence type="ECO:0000256" key="4">
    <source>
        <dbReference type="ARBA" id="ARBA00022696"/>
    </source>
</evidence>
<dbReference type="SMART" id="SM00043">
    <property type="entry name" value="CY"/>
    <property type="match status" value="2"/>
</dbReference>
<feature type="domain" description="Cystatin" evidence="17">
    <location>
        <begin position="140"/>
        <end position="245"/>
    </location>
</feature>
<evidence type="ECO:0000313" key="19">
    <source>
        <dbReference type="Proteomes" id="UP001314169"/>
    </source>
</evidence>
<organism evidence="18 19">
    <name type="scientific">Pipistrellus nathusii</name>
    <name type="common">Nathusius' pipistrelle</name>
    <dbReference type="NCBI Taxonomy" id="59473"/>
    <lineage>
        <taxon>Eukaryota</taxon>
        <taxon>Metazoa</taxon>
        <taxon>Chordata</taxon>
        <taxon>Craniata</taxon>
        <taxon>Vertebrata</taxon>
        <taxon>Euteleostomi</taxon>
        <taxon>Mammalia</taxon>
        <taxon>Eutheria</taxon>
        <taxon>Laurasiatheria</taxon>
        <taxon>Chiroptera</taxon>
        <taxon>Yangochiroptera</taxon>
        <taxon>Vespertilionidae</taxon>
        <taxon>Pipistrellus</taxon>
    </lineage>
</organism>
<dbReference type="InterPro" id="IPR050735">
    <property type="entry name" value="Kininogen_Fetuin_HRG"/>
</dbReference>
<protein>
    <recommendedName>
        <fullName evidence="13">Histidine-rich glycoprotein</fullName>
    </recommendedName>
    <alternativeName>
        <fullName evidence="14">Histidine-proline-rich glycoprotein</fullName>
    </alternativeName>
</protein>
<evidence type="ECO:0000256" key="15">
    <source>
        <dbReference type="SAM" id="MobiDB-lite"/>
    </source>
</evidence>
<evidence type="ECO:0000256" key="7">
    <source>
        <dbReference type="ARBA" id="ARBA00022833"/>
    </source>
</evidence>
<dbReference type="EMBL" id="OY882859">
    <property type="protein sequence ID" value="CAK6441818.1"/>
    <property type="molecule type" value="Genomic_DNA"/>
</dbReference>
<keyword evidence="2" id="KW-0964">Secreted</keyword>
<comment type="subcellular location">
    <subcellularLocation>
        <location evidence="1">Secreted</location>
    </subcellularLocation>
</comment>
<evidence type="ECO:0000256" key="9">
    <source>
        <dbReference type="ARBA" id="ARBA00023084"/>
    </source>
</evidence>
<evidence type="ECO:0000256" key="8">
    <source>
        <dbReference type="ARBA" id="ARBA00023008"/>
    </source>
</evidence>
<evidence type="ECO:0000256" key="10">
    <source>
        <dbReference type="ARBA" id="ARBA00023157"/>
    </source>
</evidence>
<reference evidence="18" key="1">
    <citation type="submission" date="2023-12" db="EMBL/GenBank/DDBJ databases">
        <authorList>
            <person name="Brown T."/>
        </authorList>
    </citation>
    <scope>NUCLEOTIDE SEQUENCE</scope>
</reference>
<evidence type="ECO:0000256" key="16">
    <source>
        <dbReference type="SAM" id="SignalP"/>
    </source>
</evidence>
<proteinExistence type="predicted"/>
<dbReference type="PANTHER" id="PTHR13814:SF3">
    <property type="entry name" value="HISTIDINE-RICH GLYCOPROTEIN"/>
    <property type="match status" value="1"/>
</dbReference>
<evidence type="ECO:0000256" key="11">
    <source>
        <dbReference type="ARBA" id="ARBA00023180"/>
    </source>
</evidence>
<dbReference type="Gene3D" id="3.10.450.10">
    <property type="match status" value="2"/>
</dbReference>
<feature type="region of interest" description="Disordered" evidence="15">
    <location>
        <begin position="258"/>
        <end position="429"/>
    </location>
</feature>
<feature type="signal peptide" evidence="16">
    <location>
        <begin position="1"/>
        <end position="21"/>
    </location>
</feature>
<keyword evidence="4" id="KW-0356">Hemostasis</keyword>
<dbReference type="Proteomes" id="UP001314169">
    <property type="component" value="Chromosome 2"/>
</dbReference>
<feature type="chain" id="PRO_5046334386" description="Histidine-rich glycoprotein" evidence="16">
    <location>
        <begin position="22"/>
        <end position="518"/>
    </location>
</feature>
<keyword evidence="12" id="KW-0280">Fibrinolysis</keyword>
<evidence type="ECO:0000256" key="6">
    <source>
        <dbReference type="ARBA" id="ARBA00022737"/>
    </source>
</evidence>
<keyword evidence="3" id="KW-0358">Heparin-binding</keyword>
<keyword evidence="8" id="KW-0186">Copper</keyword>
<keyword evidence="9" id="KW-0094">Blood coagulation</keyword>
<dbReference type="CDD" id="cd00042">
    <property type="entry name" value="CY"/>
    <property type="match status" value="1"/>
</dbReference>
<evidence type="ECO:0000256" key="13">
    <source>
        <dbReference type="ARBA" id="ARBA00039613"/>
    </source>
</evidence>
<keyword evidence="6" id="KW-0677">Repeat</keyword>
<keyword evidence="10" id="KW-1015">Disulfide bond</keyword>
<name>A0ABN9ZW06_PIPNA</name>
<keyword evidence="5 16" id="KW-0732">Signal</keyword>
<dbReference type="InterPro" id="IPR000010">
    <property type="entry name" value="Cystatin_dom"/>
</dbReference>
<feature type="compositionally biased region" description="Basic residues" evidence="15">
    <location>
        <begin position="352"/>
        <end position="384"/>
    </location>
</feature>
<keyword evidence="7" id="KW-0862">Zinc</keyword>
<accession>A0ABN9ZW06</accession>
<gene>
    <name evidence="18" type="ORF">MPIPNATIZW_LOCUS10124</name>
</gene>
<evidence type="ECO:0000256" key="14">
    <source>
        <dbReference type="ARBA" id="ARBA00041330"/>
    </source>
</evidence>
<keyword evidence="19" id="KW-1185">Reference proteome</keyword>
<feature type="compositionally biased region" description="Polar residues" evidence="15">
    <location>
        <begin position="335"/>
        <end position="346"/>
    </location>
</feature>
<evidence type="ECO:0000256" key="2">
    <source>
        <dbReference type="ARBA" id="ARBA00022525"/>
    </source>
</evidence>